<evidence type="ECO:0000313" key="3">
    <source>
        <dbReference type="Proteomes" id="UP000011554"/>
    </source>
</evidence>
<protein>
    <recommendedName>
        <fullName evidence="4">EamA domain-containing protein</fullName>
    </recommendedName>
</protein>
<evidence type="ECO:0000256" key="1">
    <source>
        <dbReference type="SAM" id="Phobius"/>
    </source>
</evidence>
<evidence type="ECO:0000313" key="2">
    <source>
        <dbReference type="EMBL" id="ELY97201.1"/>
    </source>
</evidence>
<evidence type="ECO:0008006" key="4">
    <source>
        <dbReference type="Google" id="ProtNLM"/>
    </source>
</evidence>
<keyword evidence="1" id="KW-0472">Membrane</keyword>
<dbReference type="STRING" id="29540.C481_20576"/>
<keyword evidence="1" id="KW-1133">Transmembrane helix</keyword>
<dbReference type="RefSeq" id="WP_006111223.1">
    <property type="nucleotide sequence ID" value="NZ_AOIO01000046.1"/>
</dbReference>
<comment type="caution">
    <text evidence="2">The sequence shown here is derived from an EMBL/GenBank/DDBJ whole genome shotgun (WGS) entry which is preliminary data.</text>
</comment>
<accession>M0AFM3</accession>
<feature type="transmembrane region" description="Helical" evidence="1">
    <location>
        <begin position="58"/>
        <end position="77"/>
    </location>
</feature>
<sequence>MVGVDLVTLLIGLLWGFAFVVVNHIFGEEKKFIFRLIASHVIIVMAVVYTLLSVDGSVIAAGAVTLLVLALAEFIGFPKNDSNQV</sequence>
<dbReference type="EMBL" id="AOIO01000046">
    <property type="protein sequence ID" value="ELY97201.1"/>
    <property type="molecule type" value="Genomic_DNA"/>
</dbReference>
<dbReference type="OrthoDB" id="381812at2157"/>
<reference evidence="2 3" key="1">
    <citation type="journal article" date="2014" name="PLoS Genet.">
        <title>Phylogenetically driven sequencing of extremely halophilic archaea reveals strategies for static and dynamic osmo-response.</title>
        <authorList>
            <person name="Becker E.A."/>
            <person name="Seitzer P.M."/>
            <person name="Tritt A."/>
            <person name="Larsen D."/>
            <person name="Krusor M."/>
            <person name="Yao A.I."/>
            <person name="Wu D."/>
            <person name="Madern D."/>
            <person name="Eisen J.A."/>
            <person name="Darling A.E."/>
            <person name="Facciotti M.T."/>
        </authorList>
    </citation>
    <scope>NUCLEOTIDE SEQUENCE [LARGE SCALE GENOMIC DNA]</scope>
    <source>
        <strain evidence="2 3">DSM 12278</strain>
    </source>
</reference>
<name>M0AFM3_NATA1</name>
<feature type="transmembrane region" description="Helical" evidence="1">
    <location>
        <begin position="33"/>
        <end position="52"/>
    </location>
</feature>
<keyword evidence="3" id="KW-1185">Reference proteome</keyword>
<dbReference type="Proteomes" id="UP000011554">
    <property type="component" value="Unassembled WGS sequence"/>
</dbReference>
<gene>
    <name evidence="2" type="ORF">C481_20576</name>
</gene>
<keyword evidence="1" id="KW-0812">Transmembrane</keyword>
<feature type="transmembrane region" description="Helical" evidence="1">
    <location>
        <begin position="6"/>
        <end position="26"/>
    </location>
</feature>
<dbReference type="AlphaFoldDB" id="M0AFM3"/>
<organism evidence="2 3">
    <name type="scientific">Natrialba asiatica (strain ATCC 700177 / DSM 12278 / JCM 9576 / FERM P-10747 / NBRC 102637 / 172P1)</name>
    <dbReference type="NCBI Taxonomy" id="29540"/>
    <lineage>
        <taxon>Archaea</taxon>
        <taxon>Methanobacteriati</taxon>
        <taxon>Methanobacteriota</taxon>
        <taxon>Stenosarchaea group</taxon>
        <taxon>Halobacteria</taxon>
        <taxon>Halobacteriales</taxon>
        <taxon>Natrialbaceae</taxon>
        <taxon>Natrialba</taxon>
    </lineage>
</organism>
<proteinExistence type="predicted"/>